<organism evidence="15 16">
    <name type="scientific">Steinernema carpocapsae</name>
    <name type="common">Entomopathogenic nematode</name>
    <dbReference type="NCBI Taxonomy" id="34508"/>
    <lineage>
        <taxon>Eukaryota</taxon>
        <taxon>Metazoa</taxon>
        <taxon>Ecdysozoa</taxon>
        <taxon>Nematoda</taxon>
        <taxon>Chromadorea</taxon>
        <taxon>Rhabditida</taxon>
        <taxon>Tylenchina</taxon>
        <taxon>Panagrolaimomorpha</taxon>
        <taxon>Strongyloidoidea</taxon>
        <taxon>Steinernematidae</taxon>
        <taxon>Steinernema</taxon>
    </lineage>
</organism>
<evidence type="ECO:0000259" key="14">
    <source>
        <dbReference type="PROSITE" id="PS51843"/>
    </source>
</evidence>
<feature type="compositionally biased region" description="Polar residues" evidence="12">
    <location>
        <begin position="181"/>
        <end position="194"/>
    </location>
</feature>
<evidence type="ECO:0000256" key="5">
    <source>
        <dbReference type="ARBA" id="ARBA00022833"/>
    </source>
</evidence>
<evidence type="ECO:0000256" key="11">
    <source>
        <dbReference type="RuleBase" id="RU004334"/>
    </source>
</evidence>
<keyword evidence="5 11" id="KW-0862">Zinc</keyword>
<keyword evidence="7 11" id="KW-0238">DNA-binding</keyword>
<evidence type="ECO:0000313" key="15">
    <source>
        <dbReference type="EMBL" id="TKR82904.1"/>
    </source>
</evidence>
<keyword evidence="4 11" id="KW-0863">Zinc-finger</keyword>
<reference evidence="15 16" key="1">
    <citation type="journal article" date="2015" name="Genome Biol.">
        <title>Comparative genomics of Steinernema reveals deeply conserved gene regulatory networks.</title>
        <authorList>
            <person name="Dillman A.R."/>
            <person name="Macchietto M."/>
            <person name="Porter C.F."/>
            <person name="Rogers A."/>
            <person name="Williams B."/>
            <person name="Antoshechkin I."/>
            <person name="Lee M.M."/>
            <person name="Goodwin Z."/>
            <person name="Lu X."/>
            <person name="Lewis E.E."/>
            <person name="Goodrich-Blair H."/>
            <person name="Stock S.P."/>
            <person name="Adams B.J."/>
            <person name="Sternberg P.W."/>
            <person name="Mortazavi A."/>
        </authorList>
    </citation>
    <scope>NUCLEOTIDE SEQUENCE [LARGE SCALE GENOMIC DNA]</scope>
    <source>
        <strain evidence="15 16">ALL</strain>
    </source>
</reference>
<protein>
    <recommendedName>
        <fullName evidence="17">Nuclear receptor domain-containing protein</fullName>
    </recommendedName>
</protein>
<feature type="domain" description="Nuclear receptor" evidence="13">
    <location>
        <begin position="81"/>
        <end position="156"/>
    </location>
</feature>
<dbReference type="PRINTS" id="PR00047">
    <property type="entry name" value="STROIDFINGER"/>
</dbReference>
<dbReference type="InterPro" id="IPR049636">
    <property type="entry name" value="HNF4-like_DBD"/>
</dbReference>
<name>A0A4U5NJ84_STECR</name>
<dbReference type="GO" id="GO:0008270">
    <property type="term" value="F:zinc ion binding"/>
    <property type="evidence" value="ECO:0007669"/>
    <property type="project" value="UniProtKB-KW"/>
</dbReference>
<dbReference type="SUPFAM" id="SSF57716">
    <property type="entry name" value="Glucocorticoid receptor-like (DNA-binding domain)"/>
    <property type="match status" value="1"/>
</dbReference>
<evidence type="ECO:0000256" key="7">
    <source>
        <dbReference type="ARBA" id="ARBA00023125"/>
    </source>
</evidence>
<evidence type="ECO:0000313" key="16">
    <source>
        <dbReference type="Proteomes" id="UP000298663"/>
    </source>
</evidence>
<evidence type="ECO:0000256" key="9">
    <source>
        <dbReference type="ARBA" id="ARBA00023170"/>
    </source>
</evidence>
<dbReference type="InterPro" id="IPR001723">
    <property type="entry name" value="Nuclear_hrmn_rcpt"/>
</dbReference>
<reference evidence="15 16" key="2">
    <citation type="journal article" date="2019" name="G3 (Bethesda)">
        <title>Hybrid Assembly of the Genome of the Entomopathogenic Nematode Steinernema carpocapsae Identifies the X-Chromosome.</title>
        <authorList>
            <person name="Serra L."/>
            <person name="Macchietto M."/>
            <person name="Macias-Munoz A."/>
            <person name="McGill C.J."/>
            <person name="Rodriguez I.M."/>
            <person name="Rodriguez B."/>
            <person name="Murad R."/>
            <person name="Mortazavi A."/>
        </authorList>
    </citation>
    <scope>NUCLEOTIDE SEQUENCE [LARGE SCALE GENOMIC DNA]</scope>
    <source>
        <strain evidence="15 16">ALL</strain>
    </source>
</reference>
<evidence type="ECO:0000259" key="13">
    <source>
        <dbReference type="PROSITE" id="PS51030"/>
    </source>
</evidence>
<dbReference type="PROSITE" id="PS51030">
    <property type="entry name" value="NUCLEAR_REC_DBD_2"/>
    <property type="match status" value="1"/>
</dbReference>
<dbReference type="InterPro" id="IPR050274">
    <property type="entry name" value="Nuclear_hormone_rcpt_NR2"/>
</dbReference>
<keyword evidence="6 11" id="KW-0805">Transcription regulation</keyword>
<dbReference type="GO" id="GO:0005634">
    <property type="term" value="C:nucleus"/>
    <property type="evidence" value="ECO:0007669"/>
    <property type="project" value="UniProtKB-SubCell"/>
</dbReference>
<dbReference type="PRINTS" id="PR00398">
    <property type="entry name" value="STRDHORMONER"/>
</dbReference>
<evidence type="ECO:0000256" key="1">
    <source>
        <dbReference type="ARBA" id="ARBA00004123"/>
    </source>
</evidence>
<dbReference type="Gene3D" id="3.30.50.10">
    <property type="entry name" value="Erythroid Transcription Factor GATA-1, subunit A"/>
    <property type="match status" value="1"/>
</dbReference>
<dbReference type="PROSITE" id="PS51843">
    <property type="entry name" value="NR_LBD"/>
    <property type="match status" value="1"/>
</dbReference>
<dbReference type="EMBL" id="AZBU02000004">
    <property type="protein sequence ID" value="TKR82904.1"/>
    <property type="molecule type" value="Genomic_DNA"/>
</dbReference>
<keyword evidence="3 11" id="KW-0479">Metal-binding</keyword>
<sequence length="482" mass="54326">MDNASVYGTEDCRMTPGAVMYLNQWNSTFDVLGIKSEQSPDSNCSSASPCSTAEMYQLDQGTIHSPEGRIKKIKHVRKSTTLKCIVCGDRPTGYHYDVLSCNGCKTFFRRTVIGNRKFACTRGGQCEFTKDFRCACRACRFKKCVQAGMNVKAIQFPSAESPKTDEAVDSHSDEDFEVTELPNSPKMSPSNLESSPRIGEEEALCSRLLYIENCCDELRISNIPLNFHETVDDVLNKPSLVDCSGCFEKLDLQSFHDQQYPTTKRWMILDCLMAIEYAKAFEAFNGLDRQDQMALIRHIGFVLAGVSQAYASYEKNLDIVTFPDGSCPLLDGPQRHIQHLTVTDVALKDTYRKPIEPLKRIKITRKQYVLLKAIMLFTSNSREMTKEAIDMIDSERSKYCAALYKLLMAEFGSVEGPKKYAEILMVSEAFVRFSDNRREKINICDLMTPMTFSAIGQVVVLRRDCPSLEALRVVFEGGSSTQ</sequence>
<dbReference type="CDD" id="cd06960">
    <property type="entry name" value="NR_DBD_HNF4A"/>
    <property type="match status" value="1"/>
</dbReference>
<dbReference type="InterPro" id="IPR035500">
    <property type="entry name" value="NHR-like_dom_sf"/>
</dbReference>
<feature type="compositionally biased region" description="Basic and acidic residues" evidence="12">
    <location>
        <begin position="162"/>
        <end position="173"/>
    </location>
</feature>
<dbReference type="PANTHER" id="PTHR24083">
    <property type="entry name" value="NUCLEAR HORMONE RECEPTOR"/>
    <property type="match status" value="1"/>
</dbReference>
<evidence type="ECO:0000256" key="6">
    <source>
        <dbReference type="ARBA" id="ARBA00023015"/>
    </source>
</evidence>
<dbReference type="OrthoDB" id="5864640at2759"/>
<keyword evidence="8 11" id="KW-0804">Transcription</keyword>
<keyword evidence="9 11" id="KW-0675">Receptor</keyword>
<dbReference type="GO" id="GO:0000978">
    <property type="term" value="F:RNA polymerase II cis-regulatory region sequence-specific DNA binding"/>
    <property type="evidence" value="ECO:0007669"/>
    <property type="project" value="InterPro"/>
</dbReference>
<dbReference type="InterPro" id="IPR000536">
    <property type="entry name" value="Nucl_hrmn_rcpt_lig-bd"/>
</dbReference>
<dbReference type="Proteomes" id="UP000298663">
    <property type="component" value="Unassembled WGS sequence"/>
</dbReference>
<evidence type="ECO:0000256" key="8">
    <source>
        <dbReference type="ARBA" id="ARBA00023163"/>
    </source>
</evidence>
<dbReference type="Gene3D" id="1.10.565.10">
    <property type="entry name" value="Retinoid X Receptor"/>
    <property type="match status" value="1"/>
</dbReference>
<dbReference type="InterPro" id="IPR001628">
    <property type="entry name" value="Znf_hrmn_rcpt"/>
</dbReference>
<evidence type="ECO:0000256" key="4">
    <source>
        <dbReference type="ARBA" id="ARBA00022771"/>
    </source>
</evidence>
<proteinExistence type="inferred from homology"/>
<feature type="region of interest" description="Disordered" evidence="12">
    <location>
        <begin position="160"/>
        <end position="195"/>
    </location>
</feature>
<comment type="caution">
    <text evidence="15">The sequence shown here is derived from an EMBL/GenBank/DDBJ whole genome shotgun (WGS) entry which is preliminary data.</text>
</comment>
<dbReference type="InterPro" id="IPR013088">
    <property type="entry name" value="Znf_NHR/GATA"/>
</dbReference>
<dbReference type="AlphaFoldDB" id="A0A4U5NJ84"/>
<dbReference type="Pfam" id="PF00105">
    <property type="entry name" value="zf-C4"/>
    <property type="match status" value="1"/>
</dbReference>
<feature type="domain" description="NR LBD" evidence="14">
    <location>
        <begin position="236"/>
        <end position="463"/>
    </location>
</feature>
<dbReference type="Pfam" id="PF00104">
    <property type="entry name" value="Hormone_recep"/>
    <property type="match status" value="1"/>
</dbReference>
<keyword evidence="16" id="KW-1185">Reference proteome</keyword>
<dbReference type="SMART" id="SM00430">
    <property type="entry name" value="HOLI"/>
    <property type="match status" value="1"/>
</dbReference>
<comment type="similarity">
    <text evidence="2 11">Belongs to the nuclear hormone receptor family.</text>
</comment>
<comment type="subcellular location">
    <subcellularLocation>
        <location evidence="1 11">Nucleus</location>
    </subcellularLocation>
</comment>
<accession>A0A4U5NJ84</accession>
<evidence type="ECO:0000256" key="2">
    <source>
        <dbReference type="ARBA" id="ARBA00005993"/>
    </source>
</evidence>
<dbReference type="SMART" id="SM00399">
    <property type="entry name" value="ZnF_C4"/>
    <property type="match status" value="1"/>
</dbReference>
<keyword evidence="10 11" id="KW-0539">Nucleus</keyword>
<evidence type="ECO:0000256" key="12">
    <source>
        <dbReference type="SAM" id="MobiDB-lite"/>
    </source>
</evidence>
<dbReference type="GO" id="GO:0003700">
    <property type="term" value="F:DNA-binding transcription factor activity"/>
    <property type="evidence" value="ECO:0007669"/>
    <property type="project" value="InterPro"/>
</dbReference>
<dbReference type="STRING" id="34508.A0A4U5NJ84"/>
<dbReference type="PROSITE" id="PS00031">
    <property type="entry name" value="NUCLEAR_REC_DBD_1"/>
    <property type="match status" value="1"/>
</dbReference>
<evidence type="ECO:0008006" key="17">
    <source>
        <dbReference type="Google" id="ProtNLM"/>
    </source>
</evidence>
<dbReference type="SUPFAM" id="SSF48508">
    <property type="entry name" value="Nuclear receptor ligand-binding domain"/>
    <property type="match status" value="1"/>
</dbReference>
<evidence type="ECO:0000256" key="3">
    <source>
        <dbReference type="ARBA" id="ARBA00022723"/>
    </source>
</evidence>
<dbReference type="FunFam" id="3.30.50.10:FF:000030">
    <property type="entry name" value="Nuclear Hormone Receptor family"/>
    <property type="match status" value="1"/>
</dbReference>
<gene>
    <name evidence="15" type="ORF">L596_016575</name>
</gene>
<evidence type="ECO:0000256" key="10">
    <source>
        <dbReference type="ARBA" id="ARBA00023242"/>
    </source>
</evidence>